<evidence type="ECO:0000259" key="2">
    <source>
        <dbReference type="PROSITE" id="PS52045"/>
    </source>
</evidence>
<sequence length="320" mass="34201">MLCKSDQREMGILLVACTLFVLLVAGEVHGSRSHATGEEVKKKFHAPINETSSIRGLIGHVSPHLQDSSDAIVYFAYHGAASAPNGYYGFIGTMDVYGLPLAQGQGSAAAVWISDEGDGAPSSLKNIMIGWDVLPDLYGDSKTHFYIKWTNDGFQSTGCLNLKCNGFQPEKGAAITPGDVIDHVSSPNGAKRNLNLKIIKNGTSGDWLVYCGLDRPPQLIGRFPRSLFTGGFADRAVGITFGGVVSAPITKPTPMGSGYLPTDVKSAASISNIQLVDQNGRAWPVTGDLPKLETNRNAYAVTPIVNGRFYYGGHEQPPMV</sequence>
<feature type="chain" id="PRO_5044778974" description="Neprosin PEP catalytic domain-containing protein" evidence="1">
    <location>
        <begin position="31"/>
        <end position="320"/>
    </location>
</feature>
<gene>
    <name evidence="3" type="ORF">URODEC1_LOCUS85919</name>
</gene>
<proteinExistence type="predicted"/>
<dbReference type="Gene3D" id="3.90.1320.10">
    <property type="entry name" value="Outer-capsid protein sigma 3, large lobe"/>
    <property type="match status" value="1"/>
</dbReference>
<evidence type="ECO:0000313" key="4">
    <source>
        <dbReference type="Proteomes" id="UP001497457"/>
    </source>
</evidence>
<dbReference type="PANTHER" id="PTHR31589">
    <property type="entry name" value="PROTEIN, PUTATIVE (DUF239)-RELATED-RELATED"/>
    <property type="match status" value="1"/>
</dbReference>
<dbReference type="Proteomes" id="UP001497457">
    <property type="component" value="Chromosome 33rd"/>
</dbReference>
<dbReference type="PANTHER" id="PTHR31589:SF211">
    <property type="entry name" value="OS06G0682600 PROTEIN"/>
    <property type="match status" value="1"/>
</dbReference>
<keyword evidence="4" id="KW-1185">Reference proteome</keyword>
<accession>A0ABC9DKY3</accession>
<organism evidence="3 4">
    <name type="scientific">Urochloa decumbens</name>
    <dbReference type="NCBI Taxonomy" id="240449"/>
    <lineage>
        <taxon>Eukaryota</taxon>
        <taxon>Viridiplantae</taxon>
        <taxon>Streptophyta</taxon>
        <taxon>Embryophyta</taxon>
        <taxon>Tracheophyta</taxon>
        <taxon>Spermatophyta</taxon>
        <taxon>Magnoliopsida</taxon>
        <taxon>Liliopsida</taxon>
        <taxon>Poales</taxon>
        <taxon>Poaceae</taxon>
        <taxon>PACMAD clade</taxon>
        <taxon>Panicoideae</taxon>
        <taxon>Panicodae</taxon>
        <taxon>Paniceae</taxon>
        <taxon>Melinidinae</taxon>
        <taxon>Urochloa</taxon>
    </lineage>
</organism>
<name>A0ABC9DKY3_9POAL</name>
<dbReference type="InterPro" id="IPR053168">
    <property type="entry name" value="Glutamic_endopeptidase"/>
</dbReference>
<dbReference type="AlphaFoldDB" id="A0ABC9DKY3"/>
<evidence type="ECO:0000256" key="1">
    <source>
        <dbReference type="SAM" id="SignalP"/>
    </source>
</evidence>
<keyword evidence="1" id="KW-0732">Signal</keyword>
<dbReference type="InterPro" id="IPR004314">
    <property type="entry name" value="Neprosin"/>
</dbReference>
<reference evidence="3" key="1">
    <citation type="submission" date="2024-10" db="EMBL/GenBank/DDBJ databases">
        <authorList>
            <person name="Ryan C."/>
        </authorList>
    </citation>
    <scope>NUCLEOTIDE SEQUENCE [LARGE SCALE GENOMIC DNA]</scope>
</reference>
<feature type="signal peptide" evidence="1">
    <location>
        <begin position="1"/>
        <end position="30"/>
    </location>
</feature>
<dbReference type="PROSITE" id="PS52045">
    <property type="entry name" value="NEPROSIN_PEP_CD"/>
    <property type="match status" value="1"/>
</dbReference>
<evidence type="ECO:0000313" key="3">
    <source>
        <dbReference type="EMBL" id="CAL5040134.1"/>
    </source>
</evidence>
<dbReference type="Pfam" id="PF03080">
    <property type="entry name" value="Neprosin"/>
    <property type="match status" value="1"/>
</dbReference>
<feature type="domain" description="Neprosin PEP catalytic" evidence="2">
    <location>
        <begin position="66"/>
        <end position="318"/>
    </location>
</feature>
<dbReference type="EMBL" id="OZ075143">
    <property type="protein sequence ID" value="CAL5040134.1"/>
    <property type="molecule type" value="Genomic_DNA"/>
</dbReference>
<protein>
    <recommendedName>
        <fullName evidence="2">Neprosin PEP catalytic domain-containing protein</fullName>
    </recommendedName>
</protein>